<evidence type="ECO:0000313" key="1">
    <source>
        <dbReference type="EMBL" id="PTB37206.1"/>
    </source>
</evidence>
<sequence length="194" mass="21784">MKKKEKRRGKKKDEHICASQRSTCASSIFVAGDLLHPTPKRQERPWRRWSCFVPQPPGDRHQDVVETATRTSTSYPYLAAEQVMSTREKTTESLPDTSPLCRRACVCVCVCVCERACCGRCFSSTRNGGTLWDRVPILWCPDSRRQPSGCPAAHQKKAKDLRCLVGGALTHRAVPVAAWQLVFRTLPCCGRLPK</sequence>
<keyword evidence="2" id="KW-1185">Reference proteome</keyword>
<evidence type="ECO:0000313" key="2">
    <source>
        <dbReference type="Proteomes" id="UP000240493"/>
    </source>
</evidence>
<name>A0A2T3YXD0_TRIA4</name>
<dbReference type="AlphaFoldDB" id="A0A2T3YXD0"/>
<gene>
    <name evidence="1" type="ORF">M441DRAFT_263360</name>
</gene>
<organism evidence="1 2">
    <name type="scientific">Trichoderma asperellum (strain ATCC 204424 / CBS 433.97 / NBRC 101777)</name>
    <dbReference type="NCBI Taxonomy" id="1042311"/>
    <lineage>
        <taxon>Eukaryota</taxon>
        <taxon>Fungi</taxon>
        <taxon>Dikarya</taxon>
        <taxon>Ascomycota</taxon>
        <taxon>Pezizomycotina</taxon>
        <taxon>Sordariomycetes</taxon>
        <taxon>Hypocreomycetidae</taxon>
        <taxon>Hypocreales</taxon>
        <taxon>Hypocreaceae</taxon>
        <taxon>Trichoderma</taxon>
    </lineage>
</organism>
<reference evidence="1 2" key="1">
    <citation type="submission" date="2016-07" db="EMBL/GenBank/DDBJ databases">
        <title>Multiple horizontal gene transfer events from other fungi enriched the ability of initially mycotrophic Trichoderma (Ascomycota) to feed on dead plant biomass.</title>
        <authorList>
            <consortium name="DOE Joint Genome Institute"/>
            <person name="Aerts A."/>
            <person name="Atanasova L."/>
            <person name="Chenthamara K."/>
            <person name="Zhang J."/>
            <person name="Grujic M."/>
            <person name="Henrissat B."/>
            <person name="Kuo A."/>
            <person name="Salamov A."/>
            <person name="Lipzen A."/>
            <person name="Labutti K."/>
            <person name="Barry K."/>
            <person name="Miao Y."/>
            <person name="Rahimi M.J."/>
            <person name="Shen Q."/>
            <person name="Grigoriev I.V."/>
            <person name="Kubicek C.P."/>
            <person name="Druzhinina I.S."/>
        </authorList>
    </citation>
    <scope>NUCLEOTIDE SEQUENCE [LARGE SCALE GENOMIC DNA]</scope>
    <source>
        <strain evidence="1 2">CBS 433.97</strain>
    </source>
</reference>
<dbReference type="Proteomes" id="UP000240493">
    <property type="component" value="Unassembled WGS sequence"/>
</dbReference>
<accession>A0A2T3YXD0</accession>
<proteinExistence type="predicted"/>
<protein>
    <submittedName>
        <fullName evidence="1">Uncharacterized protein</fullName>
    </submittedName>
</protein>
<dbReference type="EMBL" id="KZ679268">
    <property type="protein sequence ID" value="PTB37206.1"/>
    <property type="molecule type" value="Genomic_DNA"/>
</dbReference>